<keyword evidence="2" id="KW-1185">Reference proteome</keyword>
<gene>
    <name evidence="1" type="ORF">NLI96_g5896</name>
</gene>
<organism evidence="1 2">
    <name type="scientific">Meripilus lineatus</name>
    <dbReference type="NCBI Taxonomy" id="2056292"/>
    <lineage>
        <taxon>Eukaryota</taxon>
        <taxon>Fungi</taxon>
        <taxon>Dikarya</taxon>
        <taxon>Basidiomycota</taxon>
        <taxon>Agaricomycotina</taxon>
        <taxon>Agaricomycetes</taxon>
        <taxon>Polyporales</taxon>
        <taxon>Meripilaceae</taxon>
        <taxon>Meripilus</taxon>
    </lineage>
</organism>
<proteinExistence type="predicted"/>
<dbReference type="AlphaFoldDB" id="A0AAD5YIM7"/>
<name>A0AAD5YIM7_9APHY</name>
<evidence type="ECO:0000313" key="2">
    <source>
        <dbReference type="Proteomes" id="UP001212997"/>
    </source>
</evidence>
<protein>
    <submittedName>
        <fullName evidence="1">Uncharacterized protein</fullName>
    </submittedName>
</protein>
<sequence>MTSSQKHGANQPLRYGPSRLLGGLKDSLTRRIQTAGIGIDIPDVDPIGEVAPRYRYTDPSLVFLSFSPLNLT</sequence>
<accession>A0AAD5YIM7</accession>
<comment type="caution">
    <text evidence="1">The sequence shown here is derived from an EMBL/GenBank/DDBJ whole genome shotgun (WGS) entry which is preliminary data.</text>
</comment>
<dbReference type="EMBL" id="JANAWD010000203">
    <property type="protein sequence ID" value="KAJ3484053.1"/>
    <property type="molecule type" value="Genomic_DNA"/>
</dbReference>
<evidence type="ECO:0000313" key="1">
    <source>
        <dbReference type="EMBL" id="KAJ3484053.1"/>
    </source>
</evidence>
<dbReference type="Proteomes" id="UP001212997">
    <property type="component" value="Unassembled WGS sequence"/>
</dbReference>
<reference evidence="1" key="1">
    <citation type="submission" date="2022-07" db="EMBL/GenBank/DDBJ databases">
        <title>Genome Sequence of Physisporinus lineatus.</title>
        <authorList>
            <person name="Buettner E."/>
        </authorList>
    </citation>
    <scope>NUCLEOTIDE SEQUENCE</scope>
    <source>
        <strain evidence="1">VT162</strain>
    </source>
</reference>